<dbReference type="SUPFAM" id="SSF55729">
    <property type="entry name" value="Acyl-CoA N-acyltransferases (Nat)"/>
    <property type="match status" value="1"/>
</dbReference>
<evidence type="ECO:0000259" key="1">
    <source>
        <dbReference type="PROSITE" id="PS51186"/>
    </source>
</evidence>
<dbReference type="InterPro" id="IPR016181">
    <property type="entry name" value="Acyl_CoA_acyltransferase"/>
</dbReference>
<sequence length="49" mass="5707">MELTVQARNSRAVHLYEKFGFKIEATKERGAKTKDGEFLDVYLMSRLID</sequence>
<protein>
    <submittedName>
        <fullName evidence="2">Acetyltransferase</fullName>
    </submittedName>
</protein>
<dbReference type="AlphaFoldDB" id="A0A139MRG1"/>
<dbReference type="InterPro" id="IPR000182">
    <property type="entry name" value="GNAT_dom"/>
</dbReference>
<dbReference type="PATRIC" id="fig|315405.11.peg.2002"/>
<accession>A0A139MRG1</accession>
<dbReference type="Proteomes" id="UP000070198">
    <property type="component" value="Unassembled WGS sequence"/>
</dbReference>
<keyword evidence="2" id="KW-0808">Transferase</keyword>
<dbReference type="PROSITE" id="PS51186">
    <property type="entry name" value="GNAT"/>
    <property type="match status" value="1"/>
</dbReference>
<gene>
    <name evidence="2" type="ORF">SGADD02_01715</name>
</gene>
<dbReference type="GO" id="GO:0016747">
    <property type="term" value="F:acyltransferase activity, transferring groups other than amino-acyl groups"/>
    <property type="evidence" value="ECO:0007669"/>
    <property type="project" value="InterPro"/>
</dbReference>
<comment type="caution">
    <text evidence="2">The sequence shown here is derived from an EMBL/GenBank/DDBJ whole genome shotgun (WGS) entry which is preliminary data.</text>
</comment>
<feature type="domain" description="N-acetyltransferase" evidence="1">
    <location>
        <begin position="1"/>
        <end position="49"/>
    </location>
</feature>
<dbReference type="EMBL" id="LQOF01000341">
    <property type="protein sequence ID" value="KXT66358.1"/>
    <property type="molecule type" value="Genomic_DNA"/>
</dbReference>
<evidence type="ECO:0000313" key="3">
    <source>
        <dbReference type="Proteomes" id="UP000070198"/>
    </source>
</evidence>
<reference evidence="2 3" key="1">
    <citation type="submission" date="2016-01" db="EMBL/GenBank/DDBJ databases">
        <title>Highly variable Streptococcus oralis are common among viridans streptococci isolated from primates.</title>
        <authorList>
            <person name="Denapaite D."/>
            <person name="Rieger M."/>
            <person name="Koendgen S."/>
            <person name="Brueckner R."/>
            <person name="Ochigava I."/>
            <person name="Kappeler P."/>
            <person name="Maetz-Rensing K."/>
            <person name="Leendertz F."/>
            <person name="Hakenbeck R."/>
        </authorList>
    </citation>
    <scope>NUCLEOTIDE SEQUENCE [LARGE SCALE GENOMIC DNA]</scope>
    <source>
        <strain evidence="2 3">DD02</strain>
    </source>
</reference>
<dbReference type="Gene3D" id="3.40.630.30">
    <property type="match status" value="1"/>
</dbReference>
<evidence type="ECO:0000313" key="2">
    <source>
        <dbReference type="EMBL" id="KXT66358.1"/>
    </source>
</evidence>
<organism evidence="2 3">
    <name type="scientific">Streptococcus gallolyticus</name>
    <dbReference type="NCBI Taxonomy" id="315405"/>
    <lineage>
        <taxon>Bacteria</taxon>
        <taxon>Bacillati</taxon>
        <taxon>Bacillota</taxon>
        <taxon>Bacilli</taxon>
        <taxon>Lactobacillales</taxon>
        <taxon>Streptococcaceae</taxon>
        <taxon>Streptococcus</taxon>
    </lineage>
</organism>
<name>A0A139MRG1_9STRE</name>
<proteinExistence type="predicted"/>